<dbReference type="GO" id="GO:0003680">
    <property type="term" value="F:minor groove of adenine-thymine-rich DNA binding"/>
    <property type="evidence" value="ECO:0007669"/>
    <property type="project" value="UniProtKB-UniRule"/>
</dbReference>
<feature type="domain" description="PPC" evidence="7">
    <location>
        <begin position="110"/>
        <end position="224"/>
    </location>
</feature>
<evidence type="ECO:0000313" key="9">
    <source>
        <dbReference type="RefSeq" id="XP_015951619.1"/>
    </source>
</evidence>
<evidence type="ECO:0000256" key="2">
    <source>
        <dbReference type="ARBA" id="ARBA00023125"/>
    </source>
</evidence>
<dbReference type="Gene3D" id="3.30.1330.80">
    <property type="entry name" value="Hypothetical protein, similar to alpha- acetolactate decarboxylase, domain 2"/>
    <property type="match status" value="1"/>
</dbReference>
<dbReference type="GeneID" id="107476331"/>
<keyword evidence="3 5" id="KW-0804">Transcription</keyword>
<keyword evidence="1 5" id="KW-0805">Transcription regulation</keyword>
<dbReference type="PANTHER" id="PTHR31500:SF56">
    <property type="entry name" value="AT-HOOK MOTIF NUCLEAR-LOCALIZED PROTEIN"/>
    <property type="match status" value="1"/>
</dbReference>
<dbReference type="RefSeq" id="XP_015951619.1">
    <property type="nucleotide sequence ID" value="XM_016096133.3"/>
</dbReference>
<gene>
    <name evidence="9" type="primary">LOC107476331</name>
</gene>
<dbReference type="AlphaFoldDB" id="A0A6P4CHH6"/>
<feature type="region of interest" description="Disordered" evidence="6">
    <location>
        <begin position="57"/>
        <end position="80"/>
    </location>
</feature>
<evidence type="ECO:0000256" key="6">
    <source>
        <dbReference type="SAM" id="MobiDB-lite"/>
    </source>
</evidence>
<dbReference type="SUPFAM" id="SSF117856">
    <property type="entry name" value="AF0104/ALDC/Ptd012-like"/>
    <property type="match status" value="1"/>
</dbReference>
<evidence type="ECO:0000256" key="3">
    <source>
        <dbReference type="ARBA" id="ARBA00023163"/>
    </source>
</evidence>
<reference evidence="8" key="1">
    <citation type="journal article" date="2016" name="Nat. Genet.">
        <title>The genome sequences of Arachis duranensis and Arachis ipaensis, the diploid ancestors of cultivated peanut.</title>
        <authorList>
            <person name="Bertioli D.J."/>
            <person name="Cannon S.B."/>
            <person name="Froenicke L."/>
            <person name="Huang G."/>
            <person name="Farmer A.D."/>
            <person name="Cannon E.K."/>
            <person name="Liu X."/>
            <person name="Gao D."/>
            <person name="Clevenger J."/>
            <person name="Dash S."/>
            <person name="Ren L."/>
            <person name="Moretzsohn M.C."/>
            <person name="Shirasawa K."/>
            <person name="Huang W."/>
            <person name="Vidigal B."/>
            <person name="Abernathy B."/>
            <person name="Chu Y."/>
            <person name="Niederhuth C.E."/>
            <person name="Umale P."/>
            <person name="Araujo A.C."/>
            <person name="Kozik A."/>
            <person name="Kim K.D."/>
            <person name="Burow M.D."/>
            <person name="Varshney R.K."/>
            <person name="Wang X."/>
            <person name="Zhang X."/>
            <person name="Barkley N."/>
            <person name="Guimaraes P.M."/>
            <person name="Isobe S."/>
            <person name="Guo B."/>
            <person name="Liao B."/>
            <person name="Stalker H.T."/>
            <person name="Schmitz R.J."/>
            <person name="Scheffler B.E."/>
            <person name="Leal-Bertioli S.C."/>
            <person name="Xun X."/>
            <person name="Jackson S.A."/>
            <person name="Michelmore R."/>
            <person name="Ozias-Akins P."/>
        </authorList>
    </citation>
    <scope>NUCLEOTIDE SEQUENCE [LARGE SCALE GENOMIC DNA]</scope>
    <source>
        <strain evidence="8">cv. V14167</strain>
    </source>
</reference>
<evidence type="ECO:0000256" key="5">
    <source>
        <dbReference type="RuleBase" id="RU367031"/>
    </source>
</evidence>
<keyword evidence="8" id="KW-1185">Reference proteome</keyword>
<proteinExistence type="predicted"/>
<organism evidence="8 9">
    <name type="scientific">Arachis duranensis</name>
    <name type="common">Wild peanut</name>
    <dbReference type="NCBI Taxonomy" id="130453"/>
    <lineage>
        <taxon>Eukaryota</taxon>
        <taxon>Viridiplantae</taxon>
        <taxon>Streptophyta</taxon>
        <taxon>Embryophyta</taxon>
        <taxon>Tracheophyta</taxon>
        <taxon>Spermatophyta</taxon>
        <taxon>Magnoliopsida</taxon>
        <taxon>eudicotyledons</taxon>
        <taxon>Gunneridae</taxon>
        <taxon>Pentapetalae</taxon>
        <taxon>rosids</taxon>
        <taxon>fabids</taxon>
        <taxon>Fabales</taxon>
        <taxon>Fabaceae</taxon>
        <taxon>Papilionoideae</taxon>
        <taxon>50 kb inversion clade</taxon>
        <taxon>dalbergioids sensu lato</taxon>
        <taxon>Dalbergieae</taxon>
        <taxon>Pterocarpus clade</taxon>
        <taxon>Arachis</taxon>
    </lineage>
</organism>
<evidence type="ECO:0000259" key="7">
    <source>
        <dbReference type="PROSITE" id="PS51742"/>
    </source>
</evidence>
<dbReference type="Proteomes" id="UP000515211">
    <property type="component" value="Chromosome 2"/>
</dbReference>
<evidence type="ECO:0000256" key="1">
    <source>
        <dbReference type="ARBA" id="ARBA00023015"/>
    </source>
</evidence>
<keyword evidence="4 5" id="KW-0539">Nucleus</keyword>
<dbReference type="Pfam" id="PF03479">
    <property type="entry name" value="PCC"/>
    <property type="match status" value="1"/>
</dbReference>
<protein>
    <recommendedName>
        <fullName evidence="5">AT-hook motif nuclear-localized protein</fullName>
    </recommendedName>
</protein>
<comment type="function">
    <text evidence="5">Transcription factor that specifically binds AT-rich DNA sequences related to the nuclear matrix attachment regions (MARs).</text>
</comment>
<feature type="region of interest" description="Disordered" evidence="6">
    <location>
        <begin position="1"/>
        <end position="21"/>
    </location>
</feature>
<dbReference type="KEGG" id="adu:107476331"/>
<comment type="subcellular location">
    <subcellularLocation>
        <location evidence="5">Nucleus</location>
    </subcellularLocation>
</comment>
<dbReference type="CDD" id="cd11378">
    <property type="entry name" value="DUF296"/>
    <property type="match status" value="1"/>
</dbReference>
<dbReference type="InterPro" id="IPR039605">
    <property type="entry name" value="AHL"/>
</dbReference>
<feature type="region of interest" description="Disordered" evidence="6">
    <location>
        <begin position="29"/>
        <end position="48"/>
    </location>
</feature>
<dbReference type="PANTHER" id="PTHR31500">
    <property type="entry name" value="AT-HOOK MOTIF NUCLEAR-LOCALIZED PROTEIN 9"/>
    <property type="match status" value="1"/>
</dbReference>
<sequence>MAETLSTSVFASMASLSSPKQAQELGMMSMKVETNAGATPSPPPPPQPIAVATMATTSGSLENKKLKKKRGRPRKYDPNRIMGLTCPPNAESMAFASPQQSHFGEVANLDGVGFTPHVVNLHAGEDVAAKIMSFVEKYPGGICVLSANGAISSVTLDRSGSSGGLWTYEGRYEILRLSGSYTPVESCGMRSRTGGLSIMLVNPNGHVFGGGIAGVLTAAGPIQV</sequence>
<accession>A0A6P4CHH6</accession>
<keyword evidence="2 5" id="KW-0238">DNA-binding</keyword>
<dbReference type="GO" id="GO:0005634">
    <property type="term" value="C:nucleus"/>
    <property type="evidence" value="ECO:0007669"/>
    <property type="project" value="UniProtKB-SubCell"/>
</dbReference>
<dbReference type="PROSITE" id="PS51742">
    <property type="entry name" value="PPC"/>
    <property type="match status" value="1"/>
</dbReference>
<dbReference type="InterPro" id="IPR005175">
    <property type="entry name" value="PPC_dom"/>
</dbReference>
<name>A0A6P4CHH6_ARADU</name>
<comment type="domain">
    <text evidence="5">The PPC domain mediates interactions between AHL proteins.</text>
</comment>
<evidence type="ECO:0000256" key="4">
    <source>
        <dbReference type="ARBA" id="ARBA00023242"/>
    </source>
</evidence>
<evidence type="ECO:0000313" key="8">
    <source>
        <dbReference type="Proteomes" id="UP000515211"/>
    </source>
</evidence>
<reference evidence="9" key="2">
    <citation type="submission" date="2025-08" db="UniProtKB">
        <authorList>
            <consortium name="RefSeq"/>
        </authorList>
    </citation>
    <scope>IDENTIFICATION</scope>
    <source>
        <tissue evidence="9">Whole plant</tissue>
    </source>
</reference>